<comment type="caution">
    <text evidence="1">The sequence shown here is derived from an EMBL/GenBank/DDBJ whole genome shotgun (WGS) entry which is preliminary data.</text>
</comment>
<proteinExistence type="predicted"/>
<name>A0AAW1B763_CROAD</name>
<keyword evidence="2" id="KW-1185">Reference proteome</keyword>
<gene>
    <name evidence="1" type="ORF">NXF25_021146</name>
</gene>
<dbReference type="AlphaFoldDB" id="A0AAW1B763"/>
<organism evidence="1 2">
    <name type="scientific">Crotalus adamanteus</name>
    <name type="common">Eastern diamondback rattlesnake</name>
    <dbReference type="NCBI Taxonomy" id="8729"/>
    <lineage>
        <taxon>Eukaryota</taxon>
        <taxon>Metazoa</taxon>
        <taxon>Chordata</taxon>
        <taxon>Craniata</taxon>
        <taxon>Vertebrata</taxon>
        <taxon>Euteleostomi</taxon>
        <taxon>Lepidosauria</taxon>
        <taxon>Squamata</taxon>
        <taxon>Bifurcata</taxon>
        <taxon>Unidentata</taxon>
        <taxon>Episquamata</taxon>
        <taxon>Toxicofera</taxon>
        <taxon>Serpentes</taxon>
        <taxon>Colubroidea</taxon>
        <taxon>Viperidae</taxon>
        <taxon>Crotalinae</taxon>
        <taxon>Crotalus</taxon>
    </lineage>
</organism>
<evidence type="ECO:0000313" key="2">
    <source>
        <dbReference type="Proteomes" id="UP001474421"/>
    </source>
</evidence>
<dbReference type="EMBL" id="JAOTOJ010000008">
    <property type="protein sequence ID" value="KAK9397785.1"/>
    <property type="molecule type" value="Genomic_DNA"/>
</dbReference>
<sequence>MTNILDTGSPSRNALVS</sequence>
<dbReference type="Proteomes" id="UP001474421">
    <property type="component" value="Unassembled WGS sequence"/>
</dbReference>
<accession>A0AAW1B763</accession>
<reference evidence="1 2" key="1">
    <citation type="journal article" date="2024" name="Proc. Natl. Acad. Sci. U.S.A.">
        <title>The genetic regulatory architecture and epigenomic basis for age-related changes in rattlesnake venom.</title>
        <authorList>
            <person name="Hogan M.P."/>
            <person name="Holding M.L."/>
            <person name="Nystrom G.S."/>
            <person name="Colston T.J."/>
            <person name="Bartlett D.A."/>
            <person name="Mason A.J."/>
            <person name="Ellsworth S.A."/>
            <person name="Rautsaw R.M."/>
            <person name="Lawrence K.C."/>
            <person name="Strickland J.L."/>
            <person name="He B."/>
            <person name="Fraser P."/>
            <person name="Margres M.J."/>
            <person name="Gilbert D.M."/>
            <person name="Gibbs H.L."/>
            <person name="Parkinson C.L."/>
            <person name="Rokyta D.R."/>
        </authorList>
    </citation>
    <scope>NUCLEOTIDE SEQUENCE [LARGE SCALE GENOMIC DNA]</scope>
    <source>
        <strain evidence="1">DRR0105</strain>
    </source>
</reference>
<evidence type="ECO:0000313" key="1">
    <source>
        <dbReference type="EMBL" id="KAK9397785.1"/>
    </source>
</evidence>
<protein>
    <submittedName>
        <fullName evidence="1">Uncharacterized protein</fullName>
    </submittedName>
</protein>